<dbReference type="KEGG" id="slz:B5P37_01775"/>
<evidence type="ECO:0000313" key="3">
    <source>
        <dbReference type="Proteomes" id="UP000242864"/>
    </source>
</evidence>
<sequence>MLEKFIHFFHNRGSIMRHSIYRLNMHRKWTALTLAVGILFIVLTTLTYKVFKIAEVTQATFDYRLTGLLIFAVIWIAIYIHYRFFPRDYYVTRHFNSSPFFHVLLSSVIYTGVIVIIMMVMALLKPLNTHTTWIGVGFYSVMSLLFIVILSNLLGLIYVLYPKLSRIFAIVVIITFCLLPILYIPTSNNGWLTHLMMLNPMYYLVNGMQQSIIVGREAMNHLGYHFYFICFIGLMTVFCFALKDYVSQLRPNEHHQPDKDES</sequence>
<dbReference type="EMBL" id="CP020773">
    <property type="protein sequence ID" value="ARJ50137.1"/>
    <property type="molecule type" value="Genomic_DNA"/>
</dbReference>
<organism evidence="2 3">
    <name type="scientific">Staphylococcus lutrae</name>
    <dbReference type="NCBI Taxonomy" id="155085"/>
    <lineage>
        <taxon>Bacteria</taxon>
        <taxon>Bacillati</taxon>
        <taxon>Bacillota</taxon>
        <taxon>Bacilli</taxon>
        <taxon>Bacillales</taxon>
        <taxon>Staphylococcaceae</taxon>
        <taxon>Staphylococcus</taxon>
    </lineage>
</organism>
<keyword evidence="1" id="KW-1133">Transmembrane helix</keyword>
<evidence type="ECO:0000256" key="1">
    <source>
        <dbReference type="SAM" id="Phobius"/>
    </source>
</evidence>
<feature type="transmembrane region" description="Helical" evidence="1">
    <location>
        <begin position="29"/>
        <end position="51"/>
    </location>
</feature>
<accession>A0AAC9RUN6</accession>
<gene>
    <name evidence="2" type="ORF">B5P37_01775</name>
</gene>
<feature type="transmembrane region" description="Helical" evidence="1">
    <location>
        <begin position="103"/>
        <end position="124"/>
    </location>
</feature>
<evidence type="ECO:0000313" key="2">
    <source>
        <dbReference type="EMBL" id="ARJ50137.1"/>
    </source>
</evidence>
<keyword evidence="1" id="KW-0472">Membrane</keyword>
<feature type="transmembrane region" description="Helical" evidence="1">
    <location>
        <begin position="224"/>
        <end position="242"/>
    </location>
</feature>
<name>A0AAC9RUN6_9STAP</name>
<feature type="transmembrane region" description="Helical" evidence="1">
    <location>
        <begin position="63"/>
        <end position="82"/>
    </location>
</feature>
<reference evidence="2 3" key="1">
    <citation type="submission" date="2017-04" db="EMBL/GenBank/DDBJ databases">
        <authorList>
            <person name="Veseli I.A."/>
            <person name="Tang C."/>
            <person name="Pombert J.-F."/>
        </authorList>
    </citation>
    <scope>NUCLEOTIDE SEQUENCE [LARGE SCALE GENOMIC DNA]</scope>
    <source>
        <strain evidence="2 3">ATCC 700373</strain>
    </source>
</reference>
<dbReference type="Proteomes" id="UP000242864">
    <property type="component" value="Chromosome"/>
</dbReference>
<feature type="transmembrane region" description="Helical" evidence="1">
    <location>
        <begin position="136"/>
        <end position="160"/>
    </location>
</feature>
<dbReference type="AlphaFoldDB" id="A0AAC9RUN6"/>
<keyword evidence="3" id="KW-1185">Reference proteome</keyword>
<keyword evidence="1" id="KW-0812">Transmembrane</keyword>
<feature type="transmembrane region" description="Helical" evidence="1">
    <location>
        <begin position="167"/>
        <end position="186"/>
    </location>
</feature>
<protein>
    <submittedName>
        <fullName evidence="2">Teichoic acid translocation permease</fullName>
    </submittedName>
</protein>
<proteinExistence type="predicted"/>